<protein>
    <submittedName>
        <fullName evidence="1">Uncharacterized protein</fullName>
    </submittedName>
</protein>
<proteinExistence type="predicted"/>
<reference evidence="1 2" key="1">
    <citation type="submission" date="2023-03" db="EMBL/GenBank/DDBJ databases">
        <title>Bacillus Genome Sequencing.</title>
        <authorList>
            <person name="Dunlap C."/>
        </authorList>
    </citation>
    <scope>NUCLEOTIDE SEQUENCE [LARGE SCALE GENOMIC DNA]</scope>
    <source>
        <strain evidence="1 2">B-23453</strain>
    </source>
</reference>
<evidence type="ECO:0000313" key="1">
    <source>
        <dbReference type="EMBL" id="MED1205301.1"/>
    </source>
</evidence>
<dbReference type="Proteomes" id="UP001341444">
    <property type="component" value="Unassembled WGS sequence"/>
</dbReference>
<comment type="caution">
    <text evidence="1">The sequence shown here is derived from an EMBL/GenBank/DDBJ whole genome shotgun (WGS) entry which is preliminary data.</text>
</comment>
<evidence type="ECO:0000313" key="2">
    <source>
        <dbReference type="Proteomes" id="UP001341444"/>
    </source>
</evidence>
<keyword evidence="2" id="KW-1185">Reference proteome</keyword>
<sequence>MNGTERKRIAAAILFSMDIPFYKSDSKESKGQKKSQSIIEKVKFIYLRRRMGLQLQSFLLVYQK</sequence>
<dbReference type="EMBL" id="JARMAB010000031">
    <property type="protein sequence ID" value="MED1205301.1"/>
    <property type="molecule type" value="Genomic_DNA"/>
</dbReference>
<dbReference type="RefSeq" id="WP_066269302.1">
    <property type="nucleotide sequence ID" value="NZ_JARMAB010000031.1"/>
</dbReference>
<organism evidence="1 2">
    <name type="scientific">Heyndrickxia acidicola</name>
    <dbReference type="NCBI Taxonomy" id="209389"/>
    <lineage>
        <taxon>Bacteria</taxon>
        <taxon>Bacillati</taxon>
        <taxon>Bacillota</taxon>
        <taxon>Bacilli</taxon>
        <taxon>Bacillales</taxon>
        <taxon>Bacillaceae</taxon>
        <taxon>Heyndrickxia</taxon>
    </lineage>
</organism>
<accession>A0ABU6MKT3</accession>
<name>A0ABU6MKT3_9BACI</name>
<gene>
    <name evidence="1" type="ORF">P4T90_19820</name>
</gene>